<dbReference type="SUPFAM" id="SSF52540">
    <property type="entry name" value="P-loop containing nucleoside triphosphate hydrolases"/>
    <property type="match status" value="1"/>
</dbReference>
<keyword evidence="4" id="KW-0067">ATP-binding</keyword>
<dbReference type="SUPFAM" id="SSF53098">
    <property type="entry name" value="Ribonuclease H-like"/>
    <property type="match status" value="1"/>
</dbReference>
<keyword evidence="2" id="KW-0378">Hydrolase</keyword>
<evidence type="ECO:0000259" key="6">
    <source>
        <dbReference type="Pfam" id="PF13482"/>
    </source>
</evidence>
<feature type="domain" description="YprB ribonuclease H-like" evidence="6">
    <location>
        <begin position="322"/>
        <end position="498"/>
    </location>
</feature>
<evidence type="ECO:0000313" key="8">
    <source>
        <dbReference type="Proteomes" id="UP000239477"/>
    </source>
</evidence>
<dbReference type="InterPro" id="IPR047187">
    <property type="entry name" value="SF1_C_Upf1"/>
</dbReference>
<dbReference type="InterPro" id="IPR012337">
    <property type="entry name" value="RNaseH-like_sf"/>
</dbReference>
<dbReference type="NCBIfam" id="TIGR03491">
    <property type="entry name" value="TM0106 family RecB-like putative nuclease"/>
    <property type="match status" value="1"/>
</dbReference>
<dbReference type="OrthoDB" id="9757917at2"/>
<evidence type="ECO:0000256" key="1">
    <source>
        <dbReference type="ARBA" id="ARBA00022741"/>
    </source>
</evidence>
<dbReference type="EMBL" id="CP023270">
    <property type="protein sequence ID" value="AVJ25927.1"/>
    <property type="molecule type" value="Genomic_DNA"/>
</dbReference>
<reference evidence="7 8" key="1">
    <citation type="submission" date="2017-09" db="EMBL/GenBank/DDBJ databases">
        <title>Genomic, metabolic, and phenotypic characteristics of bacterial isolates from the natural microbiome of the model nematode Caenorhabditis elegans.</title>
        <authorList>
            <person name="Zimmermann J."/>
            <person name="Obeng N."/>
            <person name="Yang W."/>
            <person name="Obeng O."/>
            <person name="Kissoyan K."/>
            <person name="Pees B."/>
            <person name="Dirksen P."/>
            <person name="Hoppner M."/>
            <person name="Franke A."/>
            <person name="Rosenstiel P."/>
            <person name="Leippe M."/>
            <person name="Dierking K."/>
            <person name="Kaleta C."/>
            <person name="Schulenburg H."/>
        </authorList>
    </citation>
    <scope>NUCLEOTIDE SEQUENCE [LARGE SCALE GENOMIC DNA]</scope>
    <source>
        <strain evidence="7 8">MYb73</strain>
    </source>
</reference>
<gene>
    <name evidence="7" type="ORF">CLM73_01670</name>
</gene>
<evidence type="ECO:0000313" key="7">
    <source>
        <dbReference type="EMBL" id="AVJ25927.1"/>
    </source>
</evidence>
<protein>
    <submittedName>
        <fullName evidence="7">Nuclease</fullName>
    </submittedName>
</protein>
<sequence>MQKTGDRLLFSASDLVGFLECEHLTTLDLLNLESPLPAAQEDEQLELIQQKGLDHERAYLERLRAGGRHIVDVSDAGGGLAARLARTREAMAEGADVIYQAAFRHGQYIGHADFLLKTARPSRLGDYSYEASDTKLARSARAKFAIQLSFYSWLLGLEQGAAPLHMHVVLGSGREVSLRVADYAHYFRQVMRRFEVHVDQRDDAATYPDPCEKCAQCRWDPLCKARRADDDHLSLVANITLQQIRKLNAQGIRTLEQLGKLAPDAAVARLEPAILSKLRSQAALQLRARTDGGRHWDRIAKDPGDTTLRGFERMPQPDAGDMFFDMEGDPLEEGGLEYLFGLYVIDDGQERFVPFWAHNRGEEKLAFQAFIDYVVARLHRHPDAHIYHYAPYEATAIKKLMSVHATREAEVDNLLRMNKLVDLYQVVREGVRVSEPGYSIKNIEHFYLPQRAGGVTNAGASIVYYERWKRTGEAQLLQDIADYNRDDVLSTYKLREWLCALRPDGMPWANRRDTQQQIDAARFQVGEKTAAELRLEPYRAALLGPLPADELDWSDRDRFRALVYQLLDFHRREQKPEWWAMFARMEAIEAELVEDNECLAGLVRDDTVAPEPVAQSLRYTYRFPPQQTKLRTGSACTDVRGGPAISRLTVDPGAGVATFTMSRKATPPQRLSLGPGKPVSIDELANAMFRYGDALLASDDGASTPFRAVDALLKHEPPRIGGVPPGTALADSGAKLLDQVVDIVGRMDGTTLFLQGPPGAGKTYTGSRVLVNLLRQGKRIAVTSNSHHAINNLLSGLETAAREAGLAFTGAKKSGKEGDDSCFNGDFIEDVFANDKIDLSRHQLVAGTAWLFSRADFQQQFDYLFVDEAGQVSLANLVALGQCARNIVLLGDQMQLGQPTKGTHPGRSGESTLEYLLNGHATIAADRGIFLDTSYRMHPAICGFISEAIYDGRLRAAESAAGQGLVLGADAAGALAASGIRYVPVVHEGNAQSSDEEAREVAALYASLMRQRYLDKHGRAVPMTPDDVLVVAPYNVQVNTLRQALPEGARVGTVDKFQGQEAQVVIISMATSSGETMPRDMEFLFSRNRLNVAVSRAKALAILVASPALLSVRCQTPEQMALVNTLCWVAEAGQNE</sequence>
<name>A0A2S0I2C1_9BURK</name>
<keyword evidence="1" id="KW-0547">Nucleotide-binding</keyword>
<dbReference type="InterPro" id="IPR041679">
    <property type="entry name" value="DNA2/NAM7-like_C"/>
</dbReference>
<evidence type="ECO:0000256" key="3">
    <source>
        <dbReference type="ARBA" id="ARBA00022806"/>
    </source>
</evidence>
<dbReference type="Proteomes" id="UP000239477">
    <property type="component" value="Chromosome"/>
</dbReference>
<accession>A0A2S0I2C1</accession>
<feature type="domain" description="DNA2/NAM7 helicase-like C-terminal" evidence="5">
    <location>
        <begin position="920"/>
        <end position="1106"/>
    </location>
</feature>
<evidence type="ECO:0000256" key="2">
    <source>
        <dbReference type="ARBA" id="ARBA00022801"/>
    </source>
</evidence>
<dbReference type="GO" id="GO:0005524">
    <property type="term" value="F:ATP binding"/>
    <property type="evidence" value="ECO:0007669"/>
    <property type="project" value="UniProtKB-KW"/>
</dbReference>
<dbReference type="AlphaFoldDB" id="A0A2S0I2C1"/>
<dbReference type="Gene3D" id="3.40.50.300">
    <property type="entry name" value="P-loop containing nucleotide triphosphate hydrolases"/>
    <property type="match status" value="2"/>
</dbReference>
<dbReference type="Pfam" id="PF13604">
    <property type="entry name" value="AAA_30"/>
    <property type="match status" value="1"/>
</dbReference>
<keyword evidence="3" id="KW-0347">Helicase</keyword>
<dbReference type="CDD" id="cd18808">
    <property type="entry name" value="SF1_C_Upf1"/>
    <property type="match status" value="1"/>
</dbReference>
<dbReference type="InterPro" id="IPR050534">
    <property type="entry name" value="Coronavir_polyprotein_1ab"/>
</dbReference>
<keyword evidence="8" id="KW-1185">Reference proteome</keyword>
<dbReference type="PANTHER" id="PTHR43788">
    <property type="entry name" value="DNA2/NAM7 HELICASE FAMILY MEMBER"/>
    <property type="match status" value="1"/>
</dbReference>
<dbReference type="RefSeq" id="WP_105237048.1">
    <property type="nucleotide sequence ID" value="NZ_CP023270.1"/>
</dbReference>
<dbReference type="Pfam" id="PF13482">
    <property type="entry name" value="RNase_H_2"/>
    <property type="match status" value="1"/>
</dbReference>
<organism evidence="7 8">
    <name type="scientific">Achromobacter spanius</name>
    <dbReference type="NCBI Taxonomy" id="217203"/>
    <lineage>
        <taxon>Bacteria</taxon>
        <taxon>Pseudomonadati</taxon>
        <taxon>Pseudomonadota</taxon>
        <taxon>Betaproteobacteria</taxon>
        <taxon>Burkholderiales</taxon>
        <taxon>Alcaligenaceae</taxon>
        <taxon>Achromobacter</taxon>
    </lineage>
</organism>
<dbReference type="CDD" id="cd17934">
    <property type="entry name" value="DEXXQc_Upf1-like"/>
    <property type="match status" value="1"/>
</dbReference>
<dbReference type="InterPro" id="IPR038720">
    <property type="entry name" value="YprB_RNase_H-like_dom"/>
</dbReference>
<evidence type="ECO:0000259" key="5">
    <source>
        <dbReference type="Pfam" id="PF13087"/>
    </source>
</evidence>
<dbReference type="InterPro" id="IPR019993">
    <property type="entry name" value="RecB_nuclease_TM0106_put"/>
</dbReference>
<dbReference type="GO" id="GO:0016787">
    <property type="term" value="F:hydrolase activity"/>
    <property type="evidence" value="ECO:0007669"/>
    <property type="project" value="UniProtKB-KW"/>
</dbReference>
<proteinExistence type="predicted"/>
<dbReference type="PANTHER" id="PTHR43788:SF8">
    <property type="entry name" value="DNA-BINDING PROTEIN SMUBP-2"/>
    <property type="match status" value="1"/>
</dbReference>
<dbReference type="GO" id="GO:0043139">
    <property type="term" value="F:5'-3' DNA helicase activity"/>
    <property type="evidence" value="ECO:0007669"/>
    <property type="project" value="TreeGrafter"/>
</dbReference>
<dbReference type="Pfam" id="PF13087">
    <property type="entry name" value="AAA_12"/>
    <property type="match status" value="1"/>
</dbReference>
<evidence type="ECO:0000256" key="4">
    <source>
        <dbReference type="ARBA" id="ARBA00022840"/>
    </source>
</evidence>
<dbReference type="InterPro" id="IPR027417">
    <property type="entry name" value="P-loop_NTPase"/>
</dbReference>